<feature type="region of interest" description="Disordered" evidence="1">
    <location>
        <begin position="1"/>
        <end position="51"/>
    </location>
</feature>
<organism evidence="3 4">
    <name type="scientific">Bradyrhizobium elkanii</name>
    <dbReference type="NCBI Taxonomy" id="29448"/>
    <lineage>
        <taxon>Bacteria</taxon>
        <taxon>Pseudomonadati</taxon>
        <taxon>Pseudomonadota</taxon>
        <taxon>Alphaproteobacteria</taxon>
        <taxon>Hyphomicrobiales</taxon>
        <taxon>Nitrobacteraceae</taxon>
        <taxon>Bradyrhizobium</taxon>
    </lineage>
</organism>
<sequence length="114" mass="12769">MLRHHRMNADGASRQDGLLRSPRSKHGGTASTKQREFVERPLVKNEKRRPRGQANDLVYTSLNVGKSLNVSNSWLSLAVSCSATVMVFSLAIDFILAPRLQLSYSCYNLVHPIM</sequence>
<keyword evidence="2" id="KW-1133">Transmembrane helix</keyword>
<evidence type="ECO:0000313" key="3">
    <source>
        <dbReference type="EMBL" id="TKV74036.1"/>
    </source>
</evidence>
<evidence type="ECO:0000256" key="2">
    <source>
        <dbReference type="SAM" id="Phobius"/>
    </source>
</evidence>
<accession>A0A4U6RMJ1</accession>
<evidence type="ECO:0000313" key="4">
    <source>
        <dbReference type="Proteomes" id="UP000305095"/>
    </source>
</evidence>
<dbReference type="RefSeq" id="WP_137483014.1">
    <property type="nucleotide sequence ID" value="NZ_SZZP01000028.1"/>
</dbReference>
<proteinExistence type="predicted"/>
<feature type="compositionally biased region" description="Basic and acidic residues" evidence="1">
    <location>
        <begin position="33"/>
        <end position="45"/>
    </location>
</feature>
<evidence type="ECO:0000256" key="1">
    <source>
        <dbReference type="SAM" id="MobiDB-lite"/>
    </source>
</evidence>
<feature type="transmembrane region" description="Helical" evidence="2">
    <location>
        <begin position="74"/>
        <end position="96"/>
    </location>
</feature>
<keyword evidence="2" id="KW-0472">Membrane</keyword>
<comment type="caution">
    <text evidence="3">The sequence shown here is derived from an EMBL/GenBank/DDBJ whole genome shotgun (WGS) entry which is preliminary data.</text>
</comment>
<reference evidence="3 4" key="1">
    <citation type="submission" date="2019-05" db="EMBL/GenBank/DDBJ databases">
        <title>Draft Genome of Bradyrhizobium elkanii strain SEMIA 938, Used in Commercial Inoculants for Lupinus spp. in Brazil.</title>
        <authorList>
            <person name="Hungria M."/>
            <person name="Delamuta J.R.M."/>
            <person name="Ribeiro R.A."/>
            <person name="Nogueira M.A."/>
        </authorList>
    </citation>
    <scope>NUCLEOTIDE SEQUENCE [LARGE SCALE GENOMIC DNA]</scope>
    <source>
        <strain evidence="3 4">Semia 938</strain>
    </source>
</reference>
<protein>
    <submittedName>
        <fullName evidence="3">Uncharacterized protein</fullName>
    </submittedName>
</protein>
<dbReference type="Proteomes" id="UP000305095">
    <property type="component" value="Unassembled WGS sequence"/>
</dbReference>
<dbReference type="AlphaFoldDB" id="A0A4U6RMJ1"/>
<dbReference type="EMBL" id="SZZP01000028">
    <property type="protein sequence ID" value="TKV74036.1"/>
    <property type="molecule type" value="Genomic_DNA"/>
</dbReference>
<name>A0A4U6RMJ1_BRAEL</name>
<gene>
    <name evidence="3" type="ORF">FDV58_34090</name>
</gene>
<keyword evidence="2" id="KW-0812">Transmembrane</keyword>